<organism evidence="1 2">
    <name type="scientific">Clydaea vesicula</name>
    <dbReference type="NCBI Taxonomy" id="447962"/>
    <lineage>
        <taxon>Eukaryota</taxon>
        <taxon>Fungi</taxon>
        <taxon>Fungi incertae sedis</taxon>
        <taxon>Chytridiomycota</taxon>
        <taxon>Chytridiomycota incertae sedis</taxon>
        <taxon>Chytridiomycetes</taxon>
        <taxon>Lobulomycetales</taxon>
        <taxon>Lobulomycetaceae</taxon>
        <taxon>Clydaea</taxon>
    </lineage>
</organism>
<name>A0AAD5TVN3_9FUNG</name>
<protein>
    <submittedName>
        <fullName evidence="1">Uncharacterized protein</fullName>
    </submittedName>
</protein>
<keyword evidence="2" id="KW-1185">Reference proteome</keyword>
<feature type="non-terminal residue" evidence="1">
    <location>
        <position position="106"/>
    </location>
</feature>
<sequence length="106" mass="11473">ADLQLYVKTKGGKSSRLNLEGTCSDCDRACNTLPASVAGANRVQLVIPANTDVFVGFFEDQNCGADSPVHEVQINGKEKVHRVDLTSLLKQRPFGSLIWGDLSDQP</sequence>
<dbReference type="Proteomes" id="UP001211065">
    <property type="component" value="Unassembled WGS sequence"/>
</dbReference>
<comment type="caution">
    <text evidence="1">The sequence shown here is derived from an EMBL/GenBank/DDBJ whole genome shotgun (WGS) entry which is preliminary data.</text>
</comment>
<gene>
    <name evidence="1" type="ORF">HK099_002062</name>
</gene>
<evidence type="ECO:0000313" key="2">
    <source>
        <dbReference type="Proteomes" id="UP001211065"/>
    </source>
</evidence>
<accession>A0AAD5TVN3</accession>
<dbReference type="EMBL" id="JADGJW010001652">
    <property type="protein sequence ID" value="KAJ3201907.1"/>
    <property type="molecule type" value="Genomic_DNA"/>
</dbReference>
<evidence type="ECO:0000313" key="1">
    <source>
        <dbReference type="EMBL" id="KAJ3201907.1"/>
    </source>
</evidence>
<reference evidence="1" key="1">
    <citation type="submission" date="2020-05" db="EMBL/GenBank/DDBJ databases">
        <title>Phylogenomic resolution of chytrid fungi.</title>
        <authorList>
            <person name="Stajich J.E."/>
            <person name="Amses K."/>
            <person name="Simmons R."/>
            <person name="Seto K."/>
            <person name="Myers J."/>
            <person name="Bonds A."/>
            <person name="Quandt C.A."/>
            <person name="Barry K."/>
            <person name="Liu P."/>
            <person name="Grigoriev I."/>
            <person name="Longcore J.E."/>
            <person name="James T.Y."/>
        </authorList>
    </citation>
    <scope>NUCLEOTIDE SEQUENCE</scope>
    <source>
        <strain evidence="1">JEL0476</strain>
    </source>
</reference>
<proteinExistence type="predicted"/>
<dbReference type="AlphaFoldDB" id="A0AAD5TVN3"/>